<dbReference type="GO" id="GO:0000976">
    <property type="term" value="F:transcription cis-regulatory region binding"/>
    <property type="evidence" value="ECO:0007669"/>
    <property type="project" value="UniProtKB-ARBA"/>
</dbReference>
<keyword evidence="3" id="KW-0805">Transcription regulation</keyword>
<accession>A0AAP0NQU9</accession>
<feature type="compositionally biased region" description="Basic and acidic residues" evidence="7">
    <location>
        <begin position="375"/>
        <end position="389"/>
    </location>
</feature>
<dbReference type="InterPro" id="IPR004827">
    <property type="entry name" value="bZIP"/>
</dbReference>
<feature type="region of interest" description="Disordered" evidence="7">
    <location>
        <begin position="260"/>
        <end position="312"/>
    </location>
</feature>
<dbReference type="AlphaFoldDB" id="A0AAP0NQU9"/>
<evidence type="ECO:0000259" key="8">
    <source>
        <dbReference type="PROSITE" id="PS50217"/>
    </source>
</evidence>
<keyword evidence="6" id="KW-0539">Nucleus</keyword>
<keyword evidence="5" id="KW-0804">Transcription</keyword>
<feature type="domain" description="BZIP" evidence="8">
    <location>
        <begin position="289"/>
        <end position="352"/>
    </location>
</feature>
<name>A0AAP0NQU9_9MAGN</name>
<dbReference type="PANTHER" id="PTHR45967">
    <property type="entry name" value="G-BOX-BINDING FACTOR 3-RELATED"/>
    <property type="match status" value="1"/>
</dbReference>
<dbReference type="PROSITE" id="PS50217">
    <property type="entry name" value="BZIP"/>
    <property type="match status" value="1"/>
</dbReference>
<evidence type="ECO:0000256" key="4">
    <source>
        <dbReference type="ARBA" id="ARBA00023125"/>
    </source>
</evidence>
<evidence type="ECO:0000313" key="9">
    <source>
        <dbReference type="EMBL" id="KAK9115913.1"/>
    </source>
</evidence>
<dbReference type="Pfam" id="PF07777">
    <property type="entry name" value="MFMR"/>
    <property type="match status" value="1"/>
</dbReference>
<reference evidence="9 10" key="1">
    <citation type="submission" date="2024-01" db="EMBL/GenBank/DDBJ databases">
        <title>Genome assemblies of Stephania.</title>
        <authorList>
            <person name="Yang L."/>
        </authorList>
    </citation>
    <scope>NUCLEOTIDE SEQUENCE [LARGE SCALE GENOMIC DNA]</scope>
    <source>
        <strain evidence="9">QJT</strain>
        <tissue evidence="9">Leaf</tissue>
    </source>
</reference>
<proteinExistence type="inferred from homology"/>
<feature type="compositionally biased region" description="Low complexity" evidence="7">
    <location>
        <begin position="115"/>
        <end position="124"/>
    </location>
</feature>
<dbReference type="InterPro" id="IPR046347">
    <property type="entry name" value="bZIP_sf"/>
</dbReference>
<dbReference type="PANTHER" id="PTHR45967:SF38">
    <property type="entry name" value="G-BOX-BINDING FACTOR 2"/>
    <property type="match status" value="1"/>
</dbReference>
<comment type="subcellular location">
    <subcellularLocation>
        <location evidence="1">Nucleus</location>
    </subcellularLocation>
</comment>
<evidence type="ECO:0000313" key="10">
    <source>
        <dbReference type="Proteomes" id="UP001417504"/>
    </source>
</evidence>
<feature type="compositionally biased region" description="Basic and acidic residues" evidence="7">
    <location>
        <begin position="125"/>
        <end position="136"/>
    </location>
</feature>
<dbReference type="InterPro" id="IPR044827">
    <property type="entry name" value="GBF-like"/>
</dbReference>
<evidence type="ECO:0000256" key="6">
    <source>
        <dbReference type="ARBA" id="ARBA00023242"/>
    </source>
</evidence>
<evidence type="ECO:0000256" key="2">
    <source>
        <dbReference type="ARBA" id="ARBA00007163"/>
    </source>
</evidence>
<dbReference type="InterPro" id="IPR045314">
    <property type="entry name" value="bZIP_plant_GBF1"/>
</dbReference>
<dbReference type="Gene3D" id="1.20.5.170">
    <property type="match status" value="1"/>
</dbReference>
<keyword evidence="4" id="KW-0238">DNA-binding</keyword>
<dbReference type="FunFam" id="1.20.5.170:FF:000020">
    <property type="entry name" value="BZIP transcription factor"/>
    <property type="match status" value="1"/>
</dbReference>
<dbReference type="GO" id="GO:0003700">
    <property type="term" value="F:DNA-binding transcription factor activity"/>
    <property type="evidence" value="ECO:0007669"/>
    <property type="project" value="InterPro"/>
</dbReference>
<dbReference type="SMART" id="SM00338">
    <property type="entry name" value="BRLZ"/>
    <property type="match status" value="1"/>
</dbReference>
<feature type="region of interest" description="Disordered" evidence="7">
    <location>
        <begin position="1"/>
        <end position="27"/>
    </location>
</feature>
<evidence type="ECO:0000256" key="3">
    <source>
        <dbReference type="ARBA" id="ARBA00023015"/>
    </source>
</evidence>
<feature type="compositionally biased region" description="Low complexity" evidence="7">
    <location>
        <begin position="161"/>
        <end position="175"/>
    </location>
</feature>
<organism evidence="9 10">
    <name type="scientific">Stephania japonica</name>
    <dbReference type="NCBI Taxonomy" id="461633"/>
    <lineage>
        <taxon>Eukaryota</taxon>
        <taxon>Viridiplantae</taxon>
        <taxon>Streptophyta</taxon>
        <taxon>Embryophyta</taxon>
        <taxon>Tracheophyta</taxon>
        <taxon>Spermatophyta</taxon>
        <taxon>Magnoliopsida</taxon>
        <taxon>Ranunculales</taxon>
        <taxon>Menispermaceae</taxon>
        <taxon>Menispermoideae</taxon>
        <taxon>Cissampelideae</taxon>
        <taxon>Stephania</taxon>
    </lineage>
</organism>
<protein>
    <recommendedName>
        <fullName evidence="8">BZIP domain-containing protein</fullName>
    </recommendedName>
</protein>
<dbReference type="GO" id="GO:0005634">
    <property type="term" value="C:nucleus"/>
    <property type="evidence" value="ECO:0007669"/>
    <property type="project" value="UniProtKB-SubCell"/>
</dbReference>
<feature type="compositionally biased region" description="Basic and acidic residues" evidence="7">
    <location>
        <begin position="298"/>
        <end position="312"/>
    </location>
</feature>
<dbReference type="InterPro" id="IPR012900">
    <property type="entry name" value="MFMR"/>
</dbReference>
<comment type="caution">
    <text evidence="9">The sequence shown here is derived from an EMBL/GenBank/DDBJ whole genome shotgun (WGS) entry which is preliminary data.</text>
</comment>
<dbReference type="CDD" id="cd14702">
    <property type="entry name" value="bZIP_plant_GBF1"/>
    <property type="match status" value="1"/>
</dbReference>
<keyword evidence="10" id="KW-1185">Reference proteome</keyword>
<feature type="compositionally biased region" description="Polar residues" evidence="7">
    <location>
        <begin position="209"/>
        <end position="231"/>
    </location>
</feature>
<dbReference type="Proteomes" id="UP001417504">
    <property type="component" value="Unassembled WGS sequence"/>
</dbReference>
<evidence type="ECO:0000256" key="7">
    <source>
        <dbReference type="SAM" id="MobiDB-lite"/>
    </source>
</evidence>
<gene>
    <name evidence="9" type="ORF">Sjap_014860</name>
</gene>
<sequence>MGNEETDAQAKTPKSSSAPEQPPTTSSAAVFHDWASFQAYYNSAGTPPIPPPGYTHPYMWGQHMLPPYGTPPPPYVAMYPHGGLYAHPSMPPVPSSIFGSHPYNPYAMLSPNGTAEASGAASGGRESEAKSGEGKSKNPLKRSKGSLGSLNMLTGKGGETGKTPGAYNGGFSQSGESGGEGSSEGSDANSQNGSQHSEKSSADAEAQNGGANCSVTSGVTPAPSTQAVMNQNMVMTMPPNSVSGPTTNLNIGMDYWGAPAPSQVATGRAKLPTVPAPSSMVPSTLDERELKKQRRKQSNRESARRSRLRKQAEYDELAQRVDALKDENNVLREQLERMREECEKLASENASLTDKLQNPLDPGSREGGVNGQPESDSKLAAKVDQTERN</sequence>
<dbReference type="EMBL" id="JBBNAE010000006">
    <property type="protein sequence ID" value="KAK9115913.1"/>
    <property type="molecule type" value="Genomic_DNA"/>
</dbReference>
<dbReference type="Pfam" id="PF00170">
    <property type="entry name" value="bZIP_1"/>
    <property type="match status" value="1"/>
</dbReference>
<feature type="compositionally biased region" description="Polar residues" evidence="7">
    <location>
        <begin position="12"/>
        <end position="27"/>
    </location>
</feature>
<comment type="similarity">
    <text evidence="2">Belongs to the bZIP family.</text>
</comment>
<dbReference type="PROSITE" id="PS00036">
    <property type="entry name" value="BZIP_BASIC"/>
    <property type="match status" value="1"/>
</dbReference>
<dbReference type="SUPFAM" id="SSF57959">
    <property type="entry name" value="Leucine zipper domain"/>
    <property type="match status" value="1"/>
</dbReference>
<evidence type="ECO:0000256" key="1">
    <source>
        <dbReference type="ARBA" id="ARBA00004123"/>
    </source>
</evidence>
<feature type="region of interest" description="Disordered" evidence="7">
    <location>
        <begin position="114"/>
        <end position="231"/>
    </location>
</feature>
<evidence type="ECO:0000256" key="5">
    <source>
        <dbReference type="ARBA" id="ARBA00023163"/>
    </source>
</evidence>
<dbReference type="Pfam" id="PF16596">
    <property type="entry name" value="MFMR_assoc"/>
    <property type="match status" value="1"/>
</dbReference>
<feature type="region of interest" description="Disordered" evidence="7">
    <location>
        <begin position="339"/>
        <end position="389"/>
    </location>
</feature>